<dbReference type="Proteomes" id="UP000644693">
    <property type="component" value="Unassembled WGS sequence"/>
</dbReference>
<evidence type="ECO:0008006" key="3">
    <source>
        <dbReference type="Google" id="ProtNLM"/>
    </source>
</evidence>
<name>A0A918XI51_9GAMM</name>
<organism evidence="1 2">
    <name type="scientific">Parahalioglobus pacificus</name>
    <dbReference type="NCBI Taxonomy" id="930806"/>
    <lineage>
        <taxon>Bacteria</taxon>
        <taxon>Pseudomonadati</taxon>
        <taxon>Pseudomonadota</taxon>
        <taxon>Gammaproteobacteria</taxon>
        <taxon>Cellvibrionales</taxon>
        <taxon>Halieaceae</taxon>
        <taxon>Parahalioglobus</taxon>
    </lineage>
</organism>
<evidence type="ECO:0000313" key="2">
    <source>
        <dbReference type="Proteomes" id="UP000644693"/>
    </source>
</evidence>
<reference evidence="1" key="2">
    <citation type="submission" date="2020-09" db="EMBL/GenBank/DDBJ databases">
        <authorList>
            <person name="Sun Q."/>
            <person name="Kim S."/>
        </authorList>
    </citation>
    <scope>NUCLEOTIDE SEQUENCE</scope>
    <source>
        <strain evidence="1">KCTC 23430</strain>
    </source>
</reference>
<accession>A0A918XI51</accession>
<evidence type="ECO:0000313" key="1">
    <source>
        <dbReference type="EMBL" id="GHD32814.1"/>
    </source>
</evidence>
<gene>
    <name evidence="1" type="ORF">GCM10007053_17530</name>
</gene>
<proteinExistence type="predicted"/>
<reference evidence="1" key="1">
    <citation type="journal article" date="2014" name="Int. J. Syst. Evol. Microbiol.">
        <title>Complete genome sequence of Corynebacterium casei LMG S-19264T (=DSM 44701T), isolated from a smear-ripened cheese.</title>
        <authorList>
            <consortium name="US DOE Joint Genome Institute (JGI-PGF)"/>
            <person name="Walter F."/>
            <person name="Albersmeier A."/>
            <person name="Kalinowski J."/>
            <person name="Ruckert C."/>
        </authorList>
    </citation>
    <scope>NUCLEOTIDE SEQUENCE</scope>
    <source>
        <strain evidence="1">KCTC 23430</strain>
    </source>
</reference>
<dbReference type="AlphaFoldDB" id="A0A918XI51"/>
<keyword evidence="2" id="KW-1185">Reference proteome</keyword>
<dbReference type="EMBL" id="BMYM01000001">
    <property type="protein sequence ID" value="GHD32814.1"/>
    <property type="molecule type" value="Genomic_DNA"/>
</dbReference>
<protein>
    <recommendedName>
        <fullName evidence="3">DUF3805 domain-containing protein</fullName>
    </recommendedName>
</protein>
<dbReference type="RefSeq" id="WP_189477210.1">
    <property type="nucleotide sequence ID" value="NZ_BMYM01000001.1"/>
</dbReference>
<comment type="caution">
    <text evidence="1">The sequence shown here is derived from an EMBL/GenBank/DDBJ whole genome shotgun (WGS) entry which is preliminary data.</text>
</comment>
<dbReference type="Gene3D" id="3.40.1000.10">
    <property type="entry name" value="Mog1/PsbP, alpha/beta/alpha sandwich"/>
    <property type="match status" value="1"/>
</dbReference>
<sequence>MNVLETEWWTLLVPNEWWAESEEDTILVGDRDDVGCIEISTLHKEQGGFGSAELNSLSQEESPEVSNWSSVRVGDFSGIQGAFTEDDAAIREWYVANGAMLLYITYSCDSENSGLDDAAVDEILGTLAVSAHGAGPD</sequence>